<keyword evidence="3" id="KW-1185">Reference proteome</keyword>
<evidence type="ECO:0008006" key="4">
    <source>
        <dbReference type="Google" id="ProtNLM"/>
    </source>
</evidence>
<dbReference type="OrthoDB" id="2921803at2759"/>
<evidence type="ECO:0000313" key="3">
    <source>
        <dbReference type="Proteomes" id="UP000008370"/>
    </source>
</evidence>
<dbReference type="Proteomes" id="UP000008370">
    <property type="component" value="Unassembled WGS sequence"/>
</dbReference>
<accession>K5VS75</accession>
<dbReference type="RefSeq" id="XP_007401695.1">
    <property type="nucleotide sequence ID" value="XM_007401633.1"/>
</dbReference>
<gene>
    <name evidence="2" type="ORF">PHACADRAFT_214169</name>
</gene>
<protein>
    <recommendedName>
        <fullName evidence="4">F-box domain-containing protein</fullName>
    </recommendedName>
</protein>
<dbReference type="KEGG" id="pco:PHACADRAFT_214169"/>
<organism evidence="2 3">
    <name type="scientific">Phanerochaete carnosa (strain HHB-10118-sp)</name>
    <name type="common">White-rot fungus</name>
    <name type="synonym">Peniophora carnosa</name>
    <dbReference type="NCBI Taxonomy" id="650164"/>
    <lineage>
        <taxon>Eukaryota</taxon>
        <taxon>Fungi</taxon>
        <taxon>Dikarya</taxon>
        <taxon>Basidiomycota</taxon>
        <taxon>Agaricomycotina</taxon>
        <taxon>Agaricomycetes</taxon>
        <taxon>Polyporales</taxon>
        <taxon>Phanerochaetaceae</taxon>
        <taxon>Phanerochaete</taxon>
    </lineage>
</organism>
<dbReference type="GeneID" id="18913473"/>
<dbReference type="InParanoid" id="K5VS75"/>
<feature type="region of interest" description="Disordered" evidence="1">
    <location>
        <begin position="1"/>
        <end position="36"/>
    </location>
</feature>
<dbReference type="HOGENOM" id="CLU_036316_4_1_1"/>
<reference evidence="2 3" key="1">
    <citation type="journal article" date="2012" name="BMC Genomics">
        <title>Comparative genomics of the white-rot fungi, Phanerochaete carnosa and P. chrysosporium, to elucidate the genetic basis of the distinct wood types they colonize.</title>
        <authorList>
            <person name="Suzuki H."/>
            <person name="MacDonald J."/>
            <person name="Syed K."/>
            <person name="Salamov A."/>
            <person name="Hori C."/>
            <person name="Aerts A."/>
            <person name="Henrissat B."/>
            <person name="Wiebenga A."/>
            <person name="vanKuyk P.A."/>
            <person name="Barry K."/>
            <person name="Lindquist E."/>
            <person name="LaButti K."/>
            <person name="Lapidus A."/>
            <person name="Lucas S."/>
            <person name="Coutinho P."/>
            <person name="Gong Y."/>
            <person name="Samejima M."/>
            <person name="Mahadevan R."/>
            <person name="Abou-Zaid M."/>
            <person name="de Vries R.P."/>
            <person name="Igarashi K."/>
            <person name="Yadav J.S."/>
            <person name="Grigoriev I.V."/>
            <person name="Master E.R."/>
        </authorList>
    </citation>
    <scope>NUCLEOTIDE SEQUENCE [LARGE SCALE GENOMIC DNA]</scope>
    <source>
        <strain evidence="2 3">HHB-10118-sp</strain>
    </source>
</reference>
<proteinExistence type="predicted"/>
<dbReference type="EMBL" id="JH930480">
    <property type="protein sequence ID" value="EKM49630.1"/>
    <property type="molecule type" value="Genomic_DNA"/>
</dbReference>
<evidence type="ECO:0000256" key="1">
    <source>
        <dbReference type="SAM" id="MobiDB-lite"/>
    </source>
</evidence>
<evidence type="ECO:0000313" key="2">
    <source>
        <dbReference type="EMBL" id="EKM49630.1"/>
    </source>
</evidence>
<dbReference type="AlphaFoldDB" id="K5VS75"/>
<name>K5VS75_PHACS</name>
<sequence length="419" mass="46837">MTGPATKQKKMSLAPPKSKTKQPKQFKPSTPPSAAKIPHLSNELIARIVDFLQDDAQTLKSCSLASHSFLSFSRRLLFNIVHLNLRNSQTFIKILESSPGVGSFVKEVHVTVSAHESPPWVDKHLFSISEKLPKATALYLKGKAIFTATPILGFRAIRSLHLLGCELDSTNTFLTLLGSFPHLEIVYANEMVVYRESATASKELRLLPDRRPNNFKSFTSNSCRLDPDRFAAFIVDSGFHKTLDYFASCPLQDTSLPALGTIIGACGPRLKQLKIALVSMKEQGGFIEPLKKHVDLTLNTGLVILELCSPAAYARLYGADDLSFEWFPHLLSQVSSPYIEELGFYLWQEDLDELVSPPWDQIVRLLGTPQFSSLKRVAFHVWGEEPMMSMIVATVRRMFAEFEERGILRIDSTPDPACI</sequence>